<name>A0AC34GAM1_9BILA</name>
<organism evidence="1 2">
    <name type="scientific">Panagrolaimus sp. ES5</name>
    <dbReference type="NCBI Taxonomy" id="591445"/>
    <lineage>
        <taxon>Eukaryota</taxon>
        <taxon>Metazoa</taxon>
        <taxon>Ecdysozoa</taxon>
        <taxon>Nematoda</taxon>
        <taxon>Chromadorea</taxon>
        <taxon>Rhabditida</taxon>
        <taxon>Tylenchina</taxon>
        <taxon>Panagrolaimomorpha</taxon>
        <taxon>Panagrolaimoidea</taxon>
        <taxon>Panagrolaimidae</taxon>
        <taxon>Panagrolaimus</taxon>
    </lineage>
</organism>
<sequence length="304" mass="34370">MSNIDESSKFFIPKISTQQDIFLKKHPKYDGRGLLIAIIDSCVDVSLPGLQKTTTGIPKILDCFDFTGNGDVDTSTVREADLENNFLIGLSDRRLKIPPKWINPSGKWHLGIKSIYELFDDIALEKVIEIRRENISKQNKLLEKNLHQTMLNKNEENSKFMLEYLKSAEDLSKDSLVADCIVWNDGKIWRACIDISFIGNLENVKILANYRDEHEFDLIFDKFAYCVSINDDGNLLKIFVSYKEHGSLVANVAAAHFPNEPDKDGLAPGAQIVSMGVLHSHSNGSIFEQIVLKAVSHGIYKRHF</sequence>
<proteinExistence type="predicted"/>
<evidence type="ECO:0000313" key="2">
    <source>
        <dbReference type="WBParaSite" id="ES5_v2.g268.t1"/>
    </source>
</evidence>
<evidence type="ECO:0000313" key="1">
    <source>
        <dbReference type="Proteomes" id="UP000887579"/>
    </source>
</evidence>
<protein>
    <submittedName>
        <fullName evidence="2">Peptidase S8/S53 domain-containing protein</fullName>
    </submittedName>
</protein>
<dbReference type="Proteomes" id="UP000887579">
    <property type="component" value="Unplaced"/>
</dbReference>
<reference evidence="2" key="1">
    <citation type="submission" date="2022-11" db="UniProtKB">
        <authorList>
            <consortium name="WormBaseParasite"/>
        </authorList>
    </citation>
    <scope>IDENTIFICATION</scope>
</reference>
<dbReference type="WBParaSite" id="ES5_v2.g268.t1">
    <property type="protein sequence ID" value="ES5_v2.g268.t1"/>
    <property type="gene ID" value="ES5_v2.g268"/>
</dbReference>
<accession>A0AC34GAM1</accession>